<dbReference type="RefSeq" id="WP_072929263.1">
    <property type="nucleotide sequence ID" value="NZ_BMFL01000014.1"/>
</dbReference>
<evidence type="ECO:0000256" key="1">
    <source>
        <dbReference type="SAM" id="SignalP"/>
    </source>
</evidence>
<evidence type="ECO:0000313" key="2">
    <source>
        <dbReference type="EMBL" id="GGF03614.1"/>
    </source>
</evidence>
<dbReference type="STRING" id="1434701.SAMN05443634_1027"/>
<reference evidence="2" key="5">
    <citation type="submission" date="2024-05" db="EMBL/GenBank/DDBJ databases">
        <authorList>
            <person name="Sun Q."/>
            <person name="Zhou Y."/>
        </authorList>
    </citation>
    <scope>NUCLEOTIDE SEQUENCE</scope>
    <source>
        <strain evidence="2">CGMCC 1.12707</strain>
    </source>
</reference>
<dbReference type="EMBL" id="BMFL01000014">
    <property type="protein sequence ID" value="GGF03614.1"/>
    <property type="molecule type" value="Genomic_DNA"/>
</dbReference>
<accession>A0A1M6TM03</accession>
<reference evidence="4" key="3">
    <citation type="submission" date="2016-11" db="EMBL/GenBank/DDBJ databases">
        <authorList>
            <person name="Varghese N."/>
            <person name="Submissions S."/>
        </authorList>
    </citation>
    <scope>NUCLEOTIDE SEQUENCE [LARGE SCALE GENOMIC DNA]</scope>
    <source>
        <strain evidence="4">DSM 27989</strain>
    </source>
</reference>
<evidence type="ECO:0000313" key="4">
    <source>
        <dbReference type="Proteomes" id="UP000184120"/>
    </source>
</evidence>
<dbReference type="EMBL" id="FRBH01000002">
    <property type="protein sequence ID" value="SHK57964.1"/>
    <property type="molecule type" value="Genomic_DNA"/>
</dbReference>
<dbReference type="PROSITE" id="PS51257">
    <property type="entry name" value="PROKAR_LIPOPROTEIN"/>
    <property type="match status" value="1"/>
</dbReference>
<evidence type="ECO:0000313" key="3">
    <source>
        <dbReference type="EMBL" id="SHK57964.1"/>
    </source>
</evidence>
<feature type="chain" id="PRO_5012252074" description="Ferredoxin subunit of nitrite reductase or a ring-hydroxylating dioxygenase" evidence="1">
    <location>
        <begin position="27"/>
        <end position="150"/>
    </location>
</feature>
<dbReference type="Proteomes" id="UP000650994">
    <property type="component" value="Unassembled WGS sequence"/>
</dbReference>
<protein>
    <recommendedName>
        <fullName evidence="6">Ferredoxin subunit of nitrite reductase or a ring-hydroxylating dioxygenase</fullName>
    </recommendedName>
</protein>
<reference evidence="2" key="1">
    <citation type="journal article" date="2014" name="Int. J. Syst. Evol. Microbiol.">
        <title>Complete genome of a new Firmicutes species belonging to the dominant human colonic microbiota ('Ruminococcus bicirculans') reveals two chromosomes and a selective capacity to utilize plant glucans.</title>
        <authorList>
            <consortium name="NISC Comparative Sequencing Program"/>
            <person name="Wegmann U."/>
            <person name="Louis P."/>
            <person name="Goesmann A."/>
            <person name="Henrissat B."/>
            <person name="Duncan S.H."/>
            <person name="Flint H.J."/>
        </authorList>
    </citation>
    <scope>NUCLEOTIDE SEQUENCE</scope>
    <source>
        <strain evidence="2">CGMCC 1.12707</strain>
    </source>
</reference>
<keyword evidence="5" id="KW-1185">Reference proteome</keyword>
<proteinExistence type="predicted"/>
<evidence type="ECO:0008006" key="6">
    <source>
        <dbReference type="Google" id="ProtNLM"/>
    </source>
</evidence>
<dbReference type="Proteomes" id="UP000184120">
    <property type="component" value="Unassembled WGS sequence"/>
</dbReference>
<dbReference type="AlphaFoldDB" id="A0A1M6TM03"/>
<feature type="signal peptide" evidence="1">
    <location>
        <begin position="1"/>
        <end position="26"/>
    </location>
</feature>
<keyword evidence="1" id="KW-0732">Signal</keyword>
<name>A0A1M6TM03_9FLAO</name>
<organism evidence="3 4">
    <name type="scientific">Chishuiella changwenlii</name>
    <dbReference type="NCBI Taxonomy" id="1434701"/>
    <lineage>
        <taxon>Bacteria</taxon>
        <taxon>Pseudomonadati</taxon>
        <taxon>Bacteroidota</taxon>
        <taxon>Flavobacteriia</taxon>
        <taxon>Flavobacteriales</taxon>
        <taxon>Weeksellaceae</taxon>
        <taxon>Chishuiella</taxon>
    </lineage>
</organism>
<reference evidence="3" key="2">
    <citation type="submission" date="2016-11" db="EMBL/GenBank/DDBJ databases">
        <authorList>
            <person name="Jaros S."/>
            <person name="Januszkiewicz K."/>
            <person name="Wedrychowicz H."/>
        </authorList>
    </citation>
    <scope>NUCLEOTIDE SEQUENCE [LARGE SCALE GENOMIC DNA]</scope>
    <source>
        <strain evidence="3">DSM 27989</strain>
    </source>
</reference>
<reference evidence="5" key="4">
    <citation type="journal article" date="2019" name="Int. J. Syst. Evol. Microbiol.">
        <title>The Global Catalogue of Microorganisms (GCM) 10K type strain sequencing project: providing services to taxonomists for standard genome sequencing and annotation.</title>
        <authorList>
            <consortium name="The Broad Institute Genomics Platform"/>
            <consortium name="The Broad Institute Genome Sequencing Center for Infectious Disease"/>
            <person name="Wu L."/>
            <person name="Ma J."/>
        </authorList>
    </citation>
    <scope>NUCLEOTIDE SEQUENCE [LARGE SCALE GENOMIC DNA]</scope>
    <source>
        <strain evidence="5">CGMCC 1.12707</strain>
    </source>
</reference>
<gene>
    <name evidence="2" type="ORF">GCM10010984_21240</name>
    <name evidence="3" type="ORF">SAMN05443634_1027</name>
</gene>
<sequence>MKQFIRMILNKVILIASFIFILQSCASDDGTVSCVPLTTVSFSINTNLPLYANLNSPGGYVEIPAGPTSGTRGLIVVRTASGYKAYDRNAPHICPDEKTTLYVKDGIKIVCDADNSEWILLTGQPTKVANRAPRTYQVFVNANNVIMITN</sequence>
<evidence type="ECO:0000313" key="5">
    <source>
        <dbReference type="Proteomes" id="UP000650994"/>
    </source>
</evidence>
<dbReference type="OrthoDB" id="1272144at2"/>